<dbReference type="SUPFAM" id="SSF48371">
    <property type="entry name" value="ARM repeat"/>
    <property type="match status" value="1"/>
</dbReference>
<feature type="domain" description="PUM-HD" evidence="3">
    <location>
        <begin position="133"/>
        <end position="521"/>
    </location>
</feature>
<gene>
    <name evidence="4" type="ORF">TPC1_17578</name>
</gene>
<name>A0A146K3E1_9EUKA</name>
<dbReference type="GO" id="GO:0005737">
    <property type="term" value="C:cytoplasm"/>
    <property type="evidence" value="ECO:0007669"/>
    <property type="project" value="TreeGrafter"/>
</dbReference>
<dbReference type="InterPro" id="IPR033133">
    <property type="entry name" value="PUM-HD"/>
</dbReference>
<evidence type="ECO:0000256" key="2">
    <source>
        <dbReference type="PROSITE-ProRule" id="PRU00317"/>
    </source>
</evidence>
<feature type="non-terminal residue" evidence="4">
    <location>
        <position position="1"/>
    </location>
</feature>
<dbReference type="EMBL" id="GDID01005648">
    <property type="protein sequence ID" value="JAP90958.1"/>
    <property type="molecule type" value="Transcribed_RNA"/>
</dbReference>
<reference evidence="4" key="1">
    <citation type="submission" date="2015-07" db="EMBL/GenBank/DDBJ databases">
        <title>Adaptation to a free-living lifestyle via gene acquisitions in the diplomonad Trepomonas sp. PC1.</title>
        <authorList>
            <person name="Xu F."/>
            <person name="Jerlstrom-Hultqvist J."/>
            <person name="Kolisko M."/>
            <person name="Simpson A.G.B."/>
            <person name="Roger A.J."/>
            <person name="Svard S.G."/>
            <person name="Andersson J.O."/>
        </authorList>
    </citation>
    <scope>NUCLEOTIDE SEQUENCE</scope>
    <source>
        <strain evidence="4">PC1</strain>
    </source>
</reference>
<dbReference type="PANTHER" id="PTHR12537:SF12">
    <property type="entry name" value="MATERNAL PROTEIN PUMILIO"/>
    <property type="match status" value="1"/>
</dbReference>
<dbReference type="Gene3D" id="1.25.10.10">
    <property type="entry name" value="Leucine-rich Repeat Variant"/>
    <property type="match status" value="1"/>
</dbReference>
<dbReference type="SMART" id="SM00025">
    <property type="entry name" value="Pumilio"/>
    <property type="match status" value="6"/>
</dbReference>
<evidence type="ECO:0000259" key="3">
    <source>
        <dbReference type="PROSITE" id="PS50303"/>
    </source>
</evidence>
<dbReference type="InterPro" id="IPR001313">
    <property type="entry name" value="Pumilio_RNA-bd_rpt"/>
</dbReference>
<dbReference type="PROSITE" id="PS50303">
    <property type="entry name" value="PUM_HD"/>
    <property type="match status" value="1"/>
</dbReference>
<proteinExistence type="predicted"/>
<dbReference type="Pfam" id="PF00806">
    <property type="entry name" value="PUF"/>
    <property type="match status" value="4"/>
</dbReference>
<feature type="repeat" description="Pumilio" evidence="2">
    <location>
        <begin position="314"/>
        <end position="349"/>
    </location>
</feature>
<evidence type="ECO:0000256" key="1">
    <source>
        <dbReference type="ARBA" id="ARBA00022737"/>
    </source>
</evidence>
<feature type="repeat" description="Pumilio" evidence="2">
    <location>
        <begin position="199"/>
        <end position="234"/>
    </location>
</feature>
<feature type="repeat" description="Pumilio" evidence="2">
    <location>
        <begin position="354"/>
        <end position="392"/>
    </location>
</feature>
<evidence type="ECO:0000313" key="4">
    <source>
        <dbReference type="EMBL" id="JAP90958.1"/>
    </source>
</evidence>
<dbReference type="PROSITE" id="PS50302">
    <property type="entry name" value="PUM"/>
    <property type="match status" value="3"/>
</dbReference>
<keyword evidence="1" id="KW-0677">Repeat</keyword>
<accession>A0A146K3E1</accession>
<dbReference type="GO" id="GO:0010608">
    <property type="term" value="P:post-transcriptional regulation of gene expression"/>
    <property type="evidence" value="ECO:0007669"/>
    <property type="project" value="TreeGrafter"/>
</dbReference>
<dbReference type="AlphaFoldDB" id="A0A146K3E1"/>
<dbReference type="InterPro" id="IPR011989">
    <property type="entry name" value="ARM-like"/>
</dbReference>
<dbReference type="GO" id="GO:0003729">
    <property type="term" value="F:mRNA binding"/>
    <property type="evidence" value="ECO:0007669"/>
    <property type="project" value="TreeGrafter"/>
</dbReference>
<dbReference type="PANTHER" id="PTHR12537">
    <property type="entry name" value="RNA BINDING PROTEIN PUMILIO-RELATED"/>
    <property type="match status" value="1"/>
</dbReference>
<sequence length="539" mass="62096">SASTKLMTKDENNLFNFEFNDQQTFQQTFHQPYEQNFGQFQQMNPFDMPIGLDQPSTKSTDVFPTVFSVPNVQQSSDKEVVISFVQSTNSTSLLPPTGVKKKFGGFSEKPSQINSTNLEKAEPSLVKSKMTFSEDRLSKQSSSSMFPTIQCPLTSLQLQTLQQNLISQGCSNKSRIIQQQITDLYSAGCIDKIDNCVTQNLLQMRQLAEDKYGNYLMQLLIQYSSADVFKQLIEVLQPQIEAYSFNQFSCRVLQYAVERAAHLQIHSFIFTVYNQLTKSHQITIQASNSQYASHILLVCLKNIQIKQYQGYIIQLSNFYLRIATDQYGCRILEYIYTAVKSQEEHDITQQIYNCLIQNAVKLSDHMYGNYLVQAFLRNQFYQSQLKSEEIYDRLLHSFQILSQSKFGSNTCECLIKISSYQYLVKILRFLSKQKMFQFMIIDQFGNFIIQMLIQKVSEQSKLCACRECQKEIVCFGDQLELSDEEGETCRKVVFDSFAGVIKLILEDHQNQHVLRCLQKVADINKIKGVCEEALDQVLK</sequence>
<dbReference type="InterPro" id="IPR016024">
    <property type="entry name" value="ARM-type_fold"/>
</dbReference>
<organism evidence="4">
    <name type="scientific">Trepomonas sp. PC1</name>
    <dbReference type="NCBI Taxonomy" id="1076344"/>
    <lineage>
        <taxon>Eukaryota</taxon>
        <taxon>Metamonada</taxon>
        <taxon>Diplomonadida</taxon>
        <taxon>Hexamitidae</taxon>
        <taxon>Hexamitinae</taxon>
        <taxon>Trepomonas</taxon>
    </lineage>
</organism>
<protein>
    <submittedName>
        <fullName evidence="4">Pumilio-family RNA binding motif-containing protein</fullName>
    </submittedName>
</protein>